<dbReference type="PANTHER" id="PTHR10587:SF135">
    <property type="entry name" value="CHITIN DEACETYLASE 3"/>
    <property type="match status" value="1"/>
</dbReference>
<dbReference type="AlphaFoldDB" id="A0A177VDD4"/>
<evidence type="ECO:0000256" key="1">
    <source>
        <dbReference type="ARBA" id="ARBA00001941"/>
    </source>
</evidence>
<reference evidence="11" key="1">
    <citation type="submission" date="2016-04" db="EMBL/GenBank/DDBJ databases">
        <authorList>
            <person name="Nguyen H.D."/>
            <person name="Kesanakurti P."/>
            <person name="Cullis J."/>
            <person name="Levesque C.A."/>
            <person name="Hambleton S."/>
        </authorList>
    </citation>
    <scope>NUCLEOTIDE SEQUENCE</scope>
    <source>
        <strain evidence="11">DAOMC 238032</strain>
    </source>
</reference>
<dbReference type="InterPro" id="IPR002509">
    <property type="entry name" value="NODB_dom"/>
</dbReference>
<keyword evidence="3" id="KW-0325">Glycoprotein</keyword>
<reference evidence="11" key="2">
    <citation type="journal article" date="2019" name="IMA Fungus">
        <title>Genome sequencing and comparison of five Tilletia species to identify candidate genes for the detection of regulated species infecting wheat.</title>
        <authorList>
            <person name="Nguyen H.D.T."/>
            <person name="Sultana T."/>
            <person name="Kesanakurti P."/>
            <person name="Hambleton S."/>
        </authorList>
    </citation>
    <scope>NUCLEOTIDE SEQUENCE</scope>
    <source>
        <strain evidence="11">DAOMC 238032</strain>
    </source>
</reference>
<keyword evidence="4" id="KW-0146">Chitin degradation</keyword>
<dbReference type="Pfam" id="PF01522">
    <property type="entry name" value="Polysacc_deac_1"/>
    <property type="match status" value="1"/>
</dbReference>
<dbReference type="EC" id="3.5.1.41" evidence="9"/>
<comment type="catalytic activity">
    <reaction evidence="10">
        <text>[(1-&gt;4)-N-acetyl-beta-D-glucosaminyl](n) + n H2O = chitosan + n acetate</text>
        <dbReference type="Rhea" id="RHEA:10464"/>
        <dbReference type="Rhea" id="RHEA-COMP:9593"/>
        <dbReference type="Rhea" id="RHEA-COMP:9597"/>
        <dbReference type="ChEBI" id="CHEBI:15377"/>
        <dbReference type="ChEBI" id="CHEBI:17029"/>
        <dbReference type="ChEBI" id="CHEBI:30089"/>
        <dbReference type="ChEBI" id="CHEBI:57704"/>
        <dbReference type="EC" id="3.5.1.41"/>
    </reaction>
    <physiologicalReaction direction="left-to-right" evidence="10">
        <dbReference type="Rhea" id="RHEA:10465"/>
    </physiologicalReaction>
</comment>
<dbReference type="Proteomes" id="UP000077671">
    <property type="component" value="Unassembled WGS sequence"/>
</dbReference>
<evidence type="ECO:0000313" key="11">
    <source>
        <dbReference type="EMBL" id="KAE8264832.1"/>
    </source>
</evidence>
<dbReference type="GO" id="GO:0004099">
    <property type="term" value="F:chitin deacetylase activity"/>
    <property type="evidence" value="ECO:0007669"/>
    <property type="project" value="UniProtKB-EC"/>
</dbReference>
<protein>
    <recommendedName>
        <fullName evidence="9">chitin deacetylase</fullName>
        <ecNumber evidence="9">3.5.1.41</ecNumber>
    </recommendedName>
</protein>
<dbReference type="InterPro" id="IPR011330">
    <property type="entry name" value="Glyco_hydro/deAcase_b/a-brl"/>
</dbReference>
<evidence type="ECO:0000256" key="9">
    <source>
        <dbReference type="ARBA" id="ARBA00024056"/>
    </source>
</evidence>
<evidence type="ECO:0000256" key="2">
    <source>
        <dbReference type="ARBA" id="ARBA00004609"/>
    </source>
</evidence>
<dbReference type="GO" id="GO:0009272">
    <property type="term" value="P:fungal-type cell wall biogenesis"/>
    <property type="evidence" value="ECO:0007669"/>
    <property type="project" value="UniProtKB-ARBA"/>
</dbReference>
<evidence type="ECO:0000256" key="3">
    <source>
        <dbReference type="ARBA" id="ARBA00022622"/>
    </source>
</evidence>
<dbReference type="InterPro" id="IPR050248">
    <property type="entry name" value="Polysacc_deacetylase_ArnD"/>
</dbReference>
<keyword evidence="3" id="KW-0472">Membrane</keyword>
<dbReference type="EMBL" id="LWDD02000043">
    <property type="protein sequence ID" value="KAE8264832.1"/>
    <property type="molecule type" value="Genomic_DNA"/>
</dbReference>
<keyword evidence="3" id="KW-0336">GPI-anchor</keyword>
<evidence type="ECO:0000256" key="4">
    <source>
        <dbReference type="ARBA" id="ARBA00023024"/>
    </source>
</evidence>
<evidence type="ECO:0000256" key="10">
    <source>
        <dbReference type="ARBA" id="ARBA00048494"/>
    </source>
</evidence>
<dbReference type="GO" id="GO:0005886">
    <property type="term" value="C:plasma membrane"/>
    <property type="evidence" value="ECO:0007669"/>
    <property type="project" value="UniProtKB-SubCell"/>
</dbReference>
<comment type="subcellular location">
    <subcellularLocation>
        <location evidence="2">Cell membrane</location>
        <topology evidence="2">Lipid-anchor</topology>
        <topology evidence="2">GPI-anchor</topology>
    </subcellularLocation>
</comment>
<keyword evidence="5" id="KW-0119">Carbohydrate metabolism</keyword>
<dbReference type="Gene3D" id="3.20.20.370">
    <property type="entry name" value="Glycoside hydrolase/deacetylase"/>
    <property type="match status" value="1"/>
</dbReference>
<dbReference type="PROSITE" id="PS51677">
    <property type="entry name" value="NODB"/>
    <property type="match status" value="1"/>
</dbReference>
<dbReference type="SUPFAM" id="SSF88713">
    <property type="entry name" value="Glycoside hydrolase/deacetylase"/>
    <property type="match status" value="1"/>
</dbReference>
<dbReference type="GO" id="GO:0006032">
    <property type="term" value="P:chitin catabolic process"/>
    <property type="evidence" value="ECO:0007669"/>
    <property type="project" value="UniProtKB-KW"/>
</dbReference>
<proteinExistence type="predicted"/>
<gene>
    <name evidence="11" type="ORF">A4X03_0g672</name>
</gene>
<keyword evidence="8" id="KW-0624">Polysaccharide degradation</keyword>
<dbReference type="GO" id="GO:0000272">
    <property type="term" value="P:polysaccharide catabolic process"/>
    <property type="evidence" value="ECO:0007669"/>
    <property type="project" value="UniProtKB-KW"/>
</dbReference>
<keyword evidence="6" id="KW-0170">Cobalt</keyword>
<evidence type="ECO:0000256" key="7">
    <source>
        <dbReference type="ARBA" id="ARBA00023288"/>
    </source>
</evidence>
<organism evidence="11 12">
    <name type="scientific">Tilletia caries</name>
    <name type="common">wheat bunt fungus</name>
    <dbReference type="NCBI Taxonomy" id="13290"/>
    <lineage>
        <taxon>Eukaryota</taxon>
        <taxon>Fungi</taxon>
        <taxon>Dikarya</taxon>
        <taxon>Basidiomycota</taxon>
        <taxon>Ustilaginomycotina</taxon>
        <taxon>Exobasidiomycetes</taxon>
        <taxon>Tilletiales</taxon>
        <taxon>Tilletiaceae</taxon>
        <taxon>Tilletia</taxon>
    </lineage>
</organism>
<name>A0A177VDD4_9BASI</name>
<evidence type="ECO:0000313" key="12">
    <source>
        <dbReference type="Proteomes" id="UP000077671"/>
    </source>
</evidence>
<comment type="caution">
    <text evidence="11">The sequence shown here is derived from an EMBL/GenBank/DDBJ whole genome shotgun (WGS) entry which is preliminary data.</text>
</comment>
<dbReference type="PANTHER" id="PTHR10587">
    <property type="entry name" value="GLYCOSYL TRANSFERASE-RELATED"/>
    <property type="match status" value="1"/>
</dbReference>
<dbReference type="GO" id="GO:0098552">
    <property type="term" value="C:side of membrane"/>
    <property type="evidence" value="ECO:0007669"/>
    <property type="project" value="UniProtKB-KW"/>
</dbReference>
<evidence type="ECO:0000256" key="6">
    <source>
        <dbReference type="ARBA" id="ARBA00023285"/>
    </source>
</evidence>
<accession>A0A177VDD4</accession>
<evidence type="ECO:0000256" key="8">
    <source>
        <dbReference type="ARBA" id="ARBA00023326"/>
    </source>
</evidence>
<evidence type="ECO:0000256" key="5">
    <source>
        <dbReference type="ARBA" id="ARBA00023277"/>
    </source>
</evidence>
<keyword evidence="7" id="KW-0449">Lipoprotein</keyword>
<comment type="cofactor">
    <cofactor evidence="1">
        <name>Co(2+)</name>
        <dbReference type="ChEBI" id="CHEBI:48828"/>
    </cofactor>
</comment>
<sequence length="423" mass="43998">MLALRLLPLAVLLFGEVSANLHSQSFRVHLKRQATDAYPPLNGEPLSAKQIKPEWKAALDAAVKAGKIPNIPPSSSPDGGTPTYPAGTDMTAVCSWSASKCQGPNDIHQGADNYVGINFDDGPTQSTPRLNQFLLKNNISATRFLIGGQVAGMTSAFKDIIKDPNQQLAVHTYTHHQMTTLTNEQVAAELGWTLQVILDLSGFLPSLWRGPLGDVDNRVRAIAEELFGLIHVSWNYDTNDWCFGQSPTQTACPGETPGETPESVTQYIDNTLAGPKAPGVLMLEHELSDTTVGFFEEHTWTGIQKNGWKHANVAEMLGLPWYTNAASPKGPKTTPTSVLKVGGLHATDAVAGKNGTAATGGASGTAASGAAAGTKPAGSTAGASTAGTTGVKKSSASSMVATSGAVGSAIVALAAAAICAMLV</sequence>